<feature type="binding site" evidence="13">
    <location>
        <position position="252"/>
    </location>
    <ligand>
        <name>sn-glycerol 3-phosphate</name>
        <dbReference type="ChEBI" id="CHEBI:57597"/>
    </ligand>
</feature>
<feature type="binding site" evidence="13">
    <location>
        <position position="254"/>
    </location>
    <ligand>
        <name>sn-glycerol 3-phosphate</name>
        <dbReference type="ChEBI" id="CHEBI:57597"/>
    </ligand>
</feature>
<feature type="binding site" evidence="13">
    <location>
        <position position="280"/>
    </location>
    <ligand>
        <name>NADPH</name>
        <dbReference type="ChEBI" id="CHEBI:57783"/>
    </ligand>
</feature>
<comment type="caution">
    <text evidence="21">The sequence shown here is derived from an EMBL/GenBank/DDBJ whole genome shotgun (WGS) entry which is preliminary data.</text>
</comment>
<evidence type="ECO:0000256" key="12">
    <source>
        <dbReference type="ARBA" id="ARBA00080511"/>
    </source>
</evidence>
<dbReference type="Gene3D" id="3.40.50.720">
    <property type="entry name" value="NAD(P)-binding Rossmann-like Domain"/>
    <property type="match status" value="1"/>
</dbReference>
<dbReference type="PROSITE" id="PS00957">
    <property type="entry name" value="NAD_G3PDH"/>
    <property type="match status" value="1"/>
</dbReference>
<evidence type="ECO:0000256" key="14">
    <source>
        <dbReference type="PIRSR" id="PIRSR000114-1"/>
    </source>
</evidence>
<dbReference type="GO" id="GO:0051287">
    <property type="term" value="F:NAD binding"/>
    <property type="evidence" value="ECO:0007669"/>
    <property type="project" value="InterPro"/>
</dbReference>
<keyword evidence="7 13" id="KW-0594">Phospholipid biosynthesis</keyword>
<feature type="binding site" evidence="13">
    <location>
        <position position="138"/>
    </location>
    <ligand>
        <name>NADPH</name>
        <dbReference type="ChEBI" id="CHEBI:57783"/>
    </ligand>
</feature>
<dbReference type="SUPFAM" id="SSF51735">
    <property type="entry name" value="NAD(P)-binding Rossmann-fold domains"/>
    <property type="match status" value="1"/>
</dbReference>
<feature type="binding site" evidence="16">
    <location>
        <position position="138"/>
    </location>
    <ligand>
        <name>NAD(+)</name>
        <dbReference type="ChEBI" id="CHEBI:57540"/>
    </ligand>
</feature>
<comment type="subcellular location">
    <subcellularLocation>
        <location evidence="13">Cytoplasm</location>
    </subcellularLocation>
</comment>
<keyword evidence="13" id="KW-0963">Cytoplasm</keyword>
<feature type="binding site" evidence="16">
    <location>
        <position position="253"/>
    </location>
    <ligand>
        <name>NAD(+)</name>
        <dbReference type="ChEBI" id="CHEBI:57540"/>
    </ligand>
</feature>
<evidence type="ECO:0000313" key="22">
    <source>
        <dbReference type="Proteomes" id="UP000245959"/>
    </source>
</evidence>
<keyword evidence="22" id="KW-1185">Reference proteome</keyword>
<dbReference type="InterPro" id="IPR036291">
    <property type="entry name" value="NAD(P)-bd_dom_sf"/>
</dbReference>
<keyword evidence="3 13" id="KW-0521">NADP</keyword>
<dbReference type="GO" id="GO:0046168">
    <property type="term" value="P:glycerol-3-phosphate catabolic process"/>
    <property type="evidence" value="ECO:0007669"/>
    <property type="project" value="InterPro"/>
</dbReference>
<evidence type="ECO:0000256" key="3">
    <source>
        <dbReference type="ARBA" id="ARBA00022857"/>
    </source>
</evidence>
<keyword evidence="4 13" id="KW-0560">Oxidoreductase</keyword>
<feature type="binding site" evidence="13">
    <location>
        <position position="253"/>
    </location>
    <ligand>
        <name>NADPH</name>
        <dbReference type="ChEBI" id="CHEBI:57783"/>
    </ligand>
</feature>
<dbReference type="PANTHER" id="PTHR11728:SF1">
    <property type="entry name" value="GLYCEROL-3-PHOSPHATE DEHYDROGENASE [NAD(+)] 2, CHLOROPLASTIC"/>
    <property type="match status" value="1"/>
</dbReference>
<dbReference type="PRINTS" id="PR00077">
    <property type="entry name" value="GPDHDRGNASE"/>
</dbReference>
<dbReference type="GO" id="GO:0008654">
    <property type="term" value="P:phospholipid biosynthetic process"/>
    <property type="evidence" value="ECO:0007669"/>
    <property type="project" value="UniProtKB-KW"/>
</dbReference>
<feature type="binding site" evidence="15">
    <location>
        <position position="106"/>
    </location>
    <ligand>
        <name>substrate</name>
    </ligand>
</feature>
<dbReference type="NCBIfam" id="NF000940">
    <property type="entry name" value="PRK00094.1-2"/>
    <property type="match status" value="1"/>
</dbReference>
<dbReference type="Pfam" id="PF07479">
    <property type="entry name" value="NAD_Gly3P_dh_C"/>
    <property type="match status" value="1"/>
</dbReference>
<proteinExistence type="inferred from homology"/>
<dbReference type="EMBL" id="JABAEW010000010">
    <property type="protein sequence ID" value="NMD86318.1"/>
    <property type="molecule type" value="Genomic_DNA"/>
</dbReference>
<feature type="active site" description="Proton acceptor" evidence="13 14">
    <location>
        <position position="189"/>
    </location>
</feature>
<dbReference type="AlphaFoldDB" id="A0A2U1ATJ5"/>
<dbReference type="GO" id="GO:0046167">
    <property type="term" value="P:glycerol-3-phosphate biosynthetic process"/>
    <property type="evidence" value="ECO:0007669"/>
    <property type="project" value="UniProtKB-UniRule"/>
</dbReference>
<evidence type="ECO:0000256" key="6">
    <source>
        <dbReference type="ARBA" id="ARBA00023098"/>
    </source>
</evidence>
<dbReference type="FunFam" id="1.10.1040.10:FF:000001">
    <property type="entry name" value="Glycerol-3-phosphate dehydrogenase [NAD(P)+]"/>
    <property type="match status" value="1"/>
</dbReference>
<dbReference type="GO" id="GO:0006650">
    <property type="term" value="P:glycerophospholipid metabolic process"/>
    <property type="evidence" value="ECO:0007669"/>
    <property type="project" value="UniProtKB-UniRule"/>
</dbReference>
<dbReference type="Proteomes" id="UP000576225">
    <property type="component" value="Unassembled WGS sequence"/>
</dbReference>
<dbReference type="GO" id="GO:0005975">
    <property type="term" value="P:carbohydrate metabolic process"/>
    <property type="evidence" value="ECO:0007669"/>
    <property type="project" value="InterPro"/>
</dbReference>
<dbReference type="FunFam" id="3.40.50.720:FF:000019">
    <property type="entry name" value="Glycerol-3-phosphate dehydrogenase [NAD(P)+]"/>
    <property type="match status" value="1"/>
</dbReference>
<evidence type="ECO:0000256" key="11">
    <source>
        <dbReference type="ARBA" id="ARBA00069372"/>
    </source>
</evidence>
<feature type="binding site" evidence="13">
    <location>
        <position position="253"/>
    </location>
    <ligand>
        <name>sn-glycerol 3-phosphate</name>
        <dbReference type="ChEBI" id="CHEBI:57597"/>
    </ligand>
</feature>
<comment type="caution">
    <text evidence="13">Lacks conserved residue(s) required for the propagation of feature annotation.</text>
</comment>
<comment type="catalytic activity">
    <reaction evidence="9">
        <text>sn-glycerol 3-phosphate + NADP(+) = dihydroxyacetone phosphate + NADPH + H(+)</text>
        <dbReference type="Rhea" id="RHEA:11096"/>
        <dbReference type="ChEBI" id="CHEBI:15378"/>
        <dbReference type="ChEBI" id="CHEBI:57597"/>
        <dbReference type="ChEBI" id="CHEBI:57642"/>
        <dbReference type="ChEBI" id="CHEBI:57783"/>
        <dbReference type="ChEBI" id="CHEBI:58349"/>
        <dbReference type="EC" id="1.1.1.94"/>
    </reaction>
    <physiologicalReaction direction="right-to-left" evidence="9">
        <dbReference type="Rhea" id="RHEA:11098"/>
    </physiologicalReaction>
</comment>
<evidence type="ECO:0000259" key="19">
    <source>
        <dbReference type="Pfam" id="PF07479"/>
    </source>
</evidence>
<dbReference type="NCBIfam" id="NF000942">
    <property type="entry name" value="PRK00094.1-4"/>
    <property type="match status" value="1"/>
</dbReference>
<dbReference type="InterPro" id="IPR013328">
    <property type="entry name" value="6PGD_dom2"/>
</dbReference>
<evidence type="ECO:0000256" key="1">
    <source>
        <dbReference type="ARBA" id="ARBA00011009"/>
    </source>
</evidence>
<dbReference type="Gene3D" id="1.10.1040.10">
    <property type="entry name" value="N-(1-d-carboxylethyl)-l-norvaline Dehydrogenase, domain 2"/>
    <property type="match status" value="1"/>
</dbReference>
<comment type="pathway">
    <text evidence="13">Membrane lipid metabolism; glycerophospholipid metabolism.</text>
</comment>
<dbReference type="HAMAP" id="MF_00394">
    <property type="entry name" value="NAD_Glyc3P_dehydrog"/>
    <property type="match status" value="1"/>
</dbReference>
<evidence type="ECO:0000313" key="21">
    <source>
        <dbReference type="EMBL" id="PVY39587.1"/>
    </source>
</evidence>
<reference evidence="21 22" key="1">
    <citation type="submission" date="2018-04" db="EMBL/GenBank/DDBJ databases">
        <title>Genomic Encyclopedia of Type Strains, Phase IV (KMG-IV): sequencing the most valuable type-strain genomes for metagenomic binning, comparative biology and taxonomic classification.</title>
        <authorList>
            <person name="Goeker M."/>
        </authorList>
    </citation>
    <scope>NUCLEOTIDE SEQUENCE [LARGE SCALE GENOMIC DNA]</scope>
    <source>
        <strain evidence="21 22">DSM 14823</strain>
    </source>
</reference>
<feature type="binding site" evidence="13">
    <location>
        <position position="11"/>
    </location>
    <ligand>
        <name>NADPH</name>
        <dbReference type="ChEBI" id="CHEBI:57783"/>
    </ligand>
</feature>
<evidence type="ECO:0000256" key="17">
    <source>
        <dbReference type="RuleBase" id="RU000437"/>
    </source>
</evidence>
<feature type="domain" description="Glycerol-3-phosphate dehydrogenase NAD-dependent N-terminal" evidence="18">
    <location>
        <begin position="3"/>
        <end position="157"/>
    </location>
</feature>
<dbReference type="EC" id="1.1.1.94" evidence="10 13"/>
<dbReference type="SUPFAM" id="SSF48179">
    <property type="entry name" value="6-phosphogluconate dehydrogenase C-terminal domain-like"/>
    <property type="match status" value="1"/>
</dbReference>
<evidence type="ECO:0000313" key="23">
    <source>
        <dbReference type="Proteomes" id="UP000576225"/>
    </source>
</evidence>
<dbReference type="InterPro" id="IPR011128">
    <property type="entry name" value="G3P_DH_NAD-dep_N"/>
</dbReference>
<evidence type="ECO:0000256" key="8">
    <source>
        <dbReference type="ARBA" id="ARBA00023264"/>
    </source>
</evidence>
<dbReference type="InterPro" id="IPR006109">
    <property type="entry name" value="G3P_DH_NAD-dep_C"/>
</dbReference>
<evidence type="ECO:0000256" key="10">
    <source>
        <dbReference type="ARBA" id="ARBA00066687"/>
    </source>
</evidence>
<dbReference type="InterPro" id="IPR006168">
    <property type="entry name" value="G3P_DH_NAD-dep"/>
</dbReference>
<dbReference type="Proteomes" id="UP000245959">
    <property type="component" value="Unassembled WGS sequence"/>
</dbReference>
<evidence type="ECO:0000256" key="16">
    <source>
        <dbReference type="PIRSR" id="PIRSR000114-3"/>
    </source>
</evidence>
<evidence type="ECO:0000256" key="13">
    <source>
        <dbReference type="HAMAP-Rule" id="MF_00394"/>
    </source>
</evidence>
<feature type="binding site" evidence="15">
    <location>
        <begin position="253"/>
        <end position="254"/>
    </location>
    <ligand>
        <name>substrate</name>
    </ligand>
</feature>
<feature type="binding site" evidence="13">
    <location>
        <position position="136"/>
    </location>
    <ligand>
        <name>sn-glycerol 3-phosphate</name>
        <dbReference type="ChEBI" id="CHEBI:57597"/>
    </ligand>
</feature>
<name>A0A2U1ATJ5_9BACT</name>
<gene>
    <name evidence="13" type="primary">gpsA</name>
    <name evidence="21" type="ORF">C8D82_12064</name>
    <name evidence="20" type="ORF">HF882_06940</name>
</gene>
<keyword evidence="5 13" id="KW-0520">NAD</keyword>
<feature type="binding site" evidence="13">
    <location>
        <position position="278"/>
    </location>
    <ligand>
        <name>NADPH</name>
        <dbReference type="ChEBI" id="CHEBI:57783"/>
    </ligand>
</feature>
<keyword evidence="2 13" id="KW-0444">Lipid biosynthesis</keyword>
<reference evidence="20 23" key="2">
    <citation type="submission" date="2020-04" db="EMBL/GenBank/DDBJ databases">
        <authorList>
            <person name="Hitch T.C.A."/>
            <person name="Wylensek D."/>
            <person name="Clavel T."/>
        </authorList>
    </citation>
    <scope>NUCLEOTIDE SEQUENCE [LARGE SCALE GENOMIC DNA]</scope>
    <source>
        <strain evidence="20 23">COR2-253-APC-1A</strain>
    </source>
</reference>
<comment type="function">
    <text evidence="13">Catalyzes the reduction of the glycolytic intermediate dihydroxyacetone phosphate (DHAP) to sn-glycerol 3-phosphate (G3P), the key precursor for phospholipid synthesis.</text>
</comment>
<evidence type="ECO:0000256" key="4">
    <source>
        <dbReference type="ARBA" id="ARBA00023002"/>
    </source>
</evidence>
<protein>
    <recommendedName>
        <fullName evidence="11 13">Glycerol-3-phosphate dehydrogenase [NAD(P)+]</fullName>
        <ecNumber evidence="10 13">1.1.1.94</ecNumber>
    </recommendedName>
    <alternativeName>
        <fullName evidence="13">NAD(P)(+)-dependent glycerol-3-phosphate dehydrogenase</fullName>
    </alternativeName>
    <alternativeName>
        <fullName evidence="12 13">NAD(P)H-dependent dihydroxyacetone-phosphate reductase</fullName>
    </alternativeName>
</protein>
<comment type="catalytic activity">
    <reaction evidence="13">
        <text>sn-glycerol 3-phosphate + NAD(+) = dihydroxyacetone phosphate + NADH + H(+)</text>
        <dbReference type="Rhea" id="RHEA:11092"/>
        <dbReference type="ChEBI" id="CHEBI:15378"/>
        <dbReference type="ChEBI" id="CHEBI:57540"/>
        <dbReference type="ChEBI" id="CHEBI:57597"/>
        <dbReference type="ChEBI" id="CHEBI:57642"/>
        <dbReference type="ChEBI" id="CHEBI:57945"/>
        <dbReference type="EC" id="1.1.1.94"/>
    </reaction>
</comment>
<sequence>MRITVLSDGGWGTALAMNQVSNGHDVTIWGPFPDYLDEMRRTRRNPRFLAGVELPAGLRFEADMGKAVEGRDMLILATPTQYLRGVLAKLAPVFDRERHVLVDVAKGIEIDSWLRISEMVESVLGETRYVVLSGPSHAEEVSRRVPTAVVAASADLALAELVQQSFINDNFRVYTGTDVVGVELGGALKNVMAIAAGIIDGMKLGDNPKAALMTRGISEMGRLGELLGGKAQTFSGLSGIGDLIVTCTSGHSRNRHVGEELGRGKKLPEILASMGMVVAEGVTTAKGAHALARRVGAETPIIDEIYAVLHEGRNVPDAIRNLMSRSAKPE</sequence>
<dbReference type="EMBL" id="QEKH01000020">
    <property type="protein sequence ID" value="PVY39587.1"/>
    <property type="molecule type" value="Genomic_DNA"/>
</dbReference>
<evidence type="ECO:0000256" key="15">
    <source>
        <dbReference type="PIRSR" id="PIRSR000114-2"/>
    </source>
</evidence>
<dbReference type="UniPathway" id="UPA00940"/>
<feature type="binding site" evidence="13">
    <location>
        <position position="242"/>
    </location>
    <ligand>
        <name>sn-glycerol 3-phosphate</name>
        <dbReference type="ChEBI" id="CHEBI:57597"/>
    </ligand>
</feature>
<dbReference type="PIRSF" id="PIRSF000114">
    <property type="entry name" value="Glycerol-3-P_dh"/>
    <property type="match status" value="1"/>
</dbReference>
<evidence type="ECO:0000313" key="20">
    <source>
        <dbReference type="EMBL" id="NMD86318.1"/>
    </source>
</evidence>
<dbReference type="OrthoDB" id="9812273at2"/>
<feature type="binding site" evidence="13">
    <location>
        <position position="106"/>
    </location>
    <ligand>
        <name>sn-glycerol 3-phosphate</name>
        <dbReference type="ChEBI" id="CHEBI:57597"/>
    </ligand>
</feature>
<feature type="binding site" evidence="13">
    <location>
        <position position="106"/>
    </location>
    <ligand>
        <name>NADPH</name>
        <dbReference type="ChEBI" id="CHEBI:57783"/>
    </ligand>
</feature>
<keyword evidence="13" id="KW-0547">Nucleotide-binding</keyword>
<dbReference type="RefSeq" id="WP_116884671.1">
    <property type="nucleotide sequence ID" value="NZ_CABMMC010000190.1"/>
</dbReference>
<feature type="domain" description="Glycerol-3-phosphate dehydrogenase NAD-dependent C-terminal" evidence="19">
    <location>
        <begin position="178"/>
        <end position="319"/>
    </location>
</feature>
<dbReference type="GeneID" id="78295964"/>
<dbReference type="GO" id="GO:0047952">
    <property type="term" value="F:glycerol-3-phosphate dehydrogenase [NAD(P)+] activity"/>
    <property type="evidence" value="ECO:0007669"/>
    <property type="project" value="UniProtKB-UniRule"/>
</dbReference>
<feature type="binding site" evidence="13">
    <location>
        <position position="134"/>
    </location>
    <ligand>
        <name>sn-glycerol 3-phosphate</name>
        <dbReference type="ChEBI" id="CHEBI:57597"/>
    </ligand>
</feature>
<accession>A0A2U1ATJ5</accession>
<keyword evidence="6 13" id="KW-0443">Lipid metabolism</keyword>
<dbReference type="GO" id="GO:0005829">
    <property type="term" value="C:cytosol"/>
    <property type="evidence" value="ECO:0007669"/>
    <property type="project" value="TreeGrafter"/>
</dbReference>
<comment type="similarity">
    <text evidence="1 13 17">Belongs to the NAD-dependent glycerol-3-phosphate dehydrogenase family.</text>
</comment>
<dbReference type="Pfam" id="PF01210">
    <property type="entry name" value="NAD_Gly3P_dh_N"/>
    <property type="match status" value="1"/>
</dbReference>
<dbReference type="PANTHER" id="PTHR11728">
    <property type="entry name" value="GLYCEROL-3-PHOSPHATE DEHYDROGENASE"/>
    <property type="match status" value="1"/>
</dbReference>
<organism evidence="21 22">
    <name type="scientific">Victivallis vadensis</name>
    <dbReference type="NCBI Taxonomy" id="172901"/>
    <lineage>
        <taxon>Bacteria</taxon>
        <taxon>Pseudomonadati</taxon>
        <taxon>Lentisphaerota</taxon>
        <taxon>Lentisphaeria</taxon>
        <taxon>Victivallales</taxon>
        <taxon>Victivallaceae</taxon>
        <taxon>Victivallis</taxon>
    </lineage>
</organism>
<evidence type="ECO:0000256" key="5">
    <source>
        <dbReference type="ARBA" id="ARBA00023027"/>
    </source>
</evidence>
<feature type="binding site" evidence="13">
    <location>
        <position position="189"/>
    </location>
    <ligand>
        <name>sn-glycerol 3-phosphate</name>
        <dbReference type="ChEBI" id="CHEBI:57597"/>
    </ligand>
</feature>
<evidence type="ECO:0000256" key="9">
    <source>
        <dbReference type="ARBA" id="ARBA00052716"/>
    </source>
</evidence>
<evidence type="ECO:0000259" key="18">
    <source>
        <dbReference type="Pfam" id="PF01210"/>
    </source>
</evidence>
<evidence type="ECO:0000256" key="7">
    <source>
        <dbReference type="ARBA" id="ARBA00023209"/>
    </source>
</evidence>
<dbReference type="InterPro" id="IPR008927">
    <property type="entry name" value="6-PGluconate_DH-like_C_sf"/>
</dbReference>
<keyword evidence="8 13" id="KW-1208">Phospholipid metabolism</keyword>
<evidence type="ECO:0000256" key="2">
    <source>
        <dbReference type="ARBA" id="ARBA00022516"/>
    </source>
</evidence>